<feature type="signal peptide" evidence="2">
    <location>
        <begin position="1"/>
        <end position="29"/>
    </location>
</feature>
<dbReference type="SUPFAM" id="SSF50952">
    <property type="entry name" value="Soluble quinoprotein glucose dehydrogenase"/>
    <property type="match status" value="1"/>
</dbReference>
<feature type="transmembrane region" description="Helical" evidence="1">
    <location>
        <begin position="627"/>
        <end position="646"/>
    </location>
</feature>
<evidence type="ECO:0000256" key="1">
    <source>
        <dbReference type="SAM" id="Phobius"/>
    </source>
</evidence>
<evidence type="ECO:0000256" key="2">
    <source>
        <dbReference type="SAM" id="SignalP"/>
    </source>
</evidence>
<evidence type="ECO:0008006" key="5">
    <source>
        <dbReference type="Google" id="ProtNLM"/>
    </source>
</evidence>
<sequence length="1055" mass="121209">MTLTYNIRTRKCFLFSWLCLMLLFGITSCKETTTSRSLSEREFHYDDRLSTLSIDKNGYWIGGETGVIWHVDGQDRKRFYTGLDRIYAIERDPNHTNQIWIATRNAGLQLWDIAGDTLIHKETFEIPSKGLRYSPYDIEITDGNLFVATSQGLFSMQLDNQQQGLKPLYPIHKNKTNQYYEPFLVNNLCHLGNKWLFAATQAGVVSIDLHSKKTVVRHKGENIRNVAIYDGKLFILSDNQLTIEALNGNGSKTFPLPQSVLSFYKAGSTYYFITSSSILLSDNLERFVNIPLRNNIPDNPHQISIADDGNGFSTLLTKNAVWRIPHHLGFFNANPPVIAACASGKDLIYVNNQRELFRQNAGEQVATKIYDFENDELPKEMCANGEDIYYYNANNQLFKLSLGNHYLINQLFERPQLLAQPKTRITAMALLSQQDRMLLGVQDYLLSIDIKNGKADTIKSMNNRYITAFHQVLNKTDLYIATLNHGVFIMKDGQVKRVAGTEDKVFISSLLTYNQKKPHLLLLTNHHLQIQGSDSIQTDGSCKMFCINDSTIYTIPETGIHKYKIKNNQLIDCGSLFADIHFNAQAGFILDNSLYIGSDLGVLQLTPGKEEAAKWITFDDKVPSLQLIGIIIFTLACILGIIFFSYRRHRILTYRQLQRSKDDLRKRLDPLVTLKDKLTESECNILDNISNEIDRISISSQSISANNEQFAQLSARIARLNRDTALQMVKYLNEQIARIKQFEVFECDTMIHDSEEARNTDNIEIIIEQCRKNEVWLNHIQELKERLNKFHRSTQDTLVLKGLNEGMKERLYHILNESKQRPVAEVYTDFIAVKKQYENIFTTEGLKVIRNYIFNSIKQLQELEGYDVMTKALTDELQLIEKDIDNRDRIVLLRLLQTIDNRINQIKQLNNLQELMQEYVTVHDNIVQENEERRMKKFNSKLFADIESASRNITDQIAEISDQFFKSFATTDKKVCKEIFHFTSANSQQVRVLILLLAMPRVKRTLLPGMLGIYGNLNPVVSRLYHSKIGDNNAVLTAYCQKNPASIVNYILKLS</sequence>
<keyword evidence="1" id="KW-1133">Transmembrane helix</keyword>
<dbReference type="Proteomes" id="UP000682195">
    <property type="component" value="Chromosome 2"/>
</dbReference>
<feature type="chain" id="PRO_5046248255" description="Flagellar protein FliS" evidence="2">
    <location>
        <begin position="30"/>
        <end position="1055"/>
    </location>
</feature>
<name>A0ABX7XTF5_9BACT</name>
<organism evidence="3 4">
    <name type="scientific">Prevotella melaninogenica</name>
    <dbReference type="NCBI Taxonomy" id="28132"/>
    <lineage>
        <taxon>Bacteria</taxon>
        <taxon>Pseudomonadati</taxon>
        <taxon>Bacteroidota</taxon>
        <taxon>Bacteroidia</taxon>
        <taxon>Bacteroidales</taxon>
        <taxon>Prevotellaceae</taxon>
        <taxon>Prevotella</taxon>
    </lineage>
</organism>
<keyword evidence="1" id="KW-0472">Membrane</keyword>
<reference evidence="3 4" key="1">
    <citation type="submission" date="2021-03" db="EMBL/GenBank/DDBJ databases">
        <title>Human Oral Microbial Genomes.</title>
        <authorList>
            <person name="Johnston C.D."/>
            <person name="Chen T."/>
            <person name="Dewhirst F.E."/>
        </authorList>
    </citation>
    <scope>NUCLEOTIDE SEQUENCE [LARGE SCALE GENOMIC DNA]</scope>
    <source>
        <strain evidence="3 4">F0054</strain>
    </source>
</reference>
<evidence type="ECO:0000313" key="4">
    <source>
        <dbReference type="Proteomes" id="UP000682195"/>
    </source>
</evidence>
<dbReference type="Gene3D" id="2.130.10.10">
    <property type="entry name" value="YVTN repeat-like/Quinoprotein amine dehydrogenase"/>
    <property type="match status" value="1"/>
</dbReference>
<keyword evidence="4" id="KW-1185">Reference proteome</keyword>
<evidence type="ECO:0000313" key="3">
    <source>
        <dbReference type="EMBL" id="QUB76959.1"/>
    </source>
</evidence>
<protein>
    <recommendedName>
        <fullName evidence="5">Flagellar protein FliS</fullName>
    </recommendedName>
</protein>
<accession>A0ABX7XTF5</accession>
<gene>
    <name evidence="3" type="ORF">J5A58_09445</name>
</gene>
<proteinExistence type="predicted"/>
<keyword evidence="1" id="KW-0812">Transmembrane</keyword>
<keyword evidence="2" id="KW-0732">Signal</keyword>
<dbReference type="EMBL" id="CP072362">
    <property type="protein sequence ID" value="QUB76959.1"/>
    <property type="molecule type" value="Genomic_DNA"/>
</dbReference>
<dbReference type="RefSeq" id="WP_211808749.1">
    <property type="nucleotide sequence ID" value="NZ_CP072362.1"/>
</dbReference>
<dbReference type="InterPro" id="IPR011041">
    <property type="entry name" value="Quinoprot_gluc/sorb_DH_b-prop"/>
</dbReference>
<dbReference type="InterPro" id="IPR015943">
    <property type="entry name" value="WD40/YVTN_repeat-like_dom_sf"/>
</dbReference>